<sequence>MRIDKLSSLLSTGPSSSLSSSSTTSSLLSFSTVSIALKQILTIGYRNQPDPHNESITLSSIDIDSSHQQQQQEDAQVVMELPIPIDTVRLPTLTTMSFCRFQIAYKIIVSTKIRCGPIVIQRKLFEVPITVGTLPHGTTVSPDLLSYANEHVAQDMTTRAKPRLVISSIRRDDNDVLPVYDDTRPPVYYPQIPT</sequence>
<protein>
    <recommendedName>
        <fullName evidence="4">Arrestin C-terminal-like domain-containing protein</fullName>
    </recommendedName>
</protein>
<name>A0A8H7S8U0_9FUNG</name>
<dbReference type="EMBL" id="JAEPRB010000034">
    <property type="protein sequence ID" value="KAG2224965.1"/>
    <property type="molecule type" value="Genomic_DNA"/>
</dbReference>
<dbReference type="OrthoDB" id="2333384at2759"/>
<dbReference type="Proteomes" id="UP000646827">
    <property type="component" value="Unassembled WGS sequence"/>
</dbReference>
<gene>
    <name evidence="2" type="ORF">INT45_000086</name>
</gene>
<reference evidence="2 3" key="1">
    <citation type="submission" date="2020-12" db="EMBL/GenBank/DDBJ databases">
        <title>Metabolic potential, ecology and presence of endohyphal bacteria is reflected in genomic diversity of Mucoromycotina.</title>
        <authorList>
            <person name="Muszewska A."/>
            <person name="Okrasinska A."/>
            <person name="Steczkiewicz K."/>
            <person name="Drgas O."/>
            <person name="Orlowska M."/>
            <person name="Perlinska-Lenart U."/>
            <person name="Aleksandrzak-Piekarczyk T."/>
            <person name="Szatraj K."/>
            <person name="Zielenkiewicz U."/>
            <person name="Pilsyk S."/>
            <person name="Malc E."/>
            <person name="Mieczkowski P."/>
            <person name="Kruszewska J.S."/>
            <person name="Biernat P."/>
            <person name="Pawlowska J."/>
        </authorList>
    </citation>
    <scope>NUCLEOTIDE SEQUENCE [LARGE SCALE GENOMIC DNA]</scope>
    <source>
        <strain evidence="2 3">CBS 142.35</strain>
    </source>
</reference>
<evidence type="ECO:0000256" key="1">
    <source>
        <dbReference type="SAM" id="MobiDB-lite"/>
    </source>
</evidence>
<feature type="region of interest" description="Disordered" evidence="1">
    <location>
        <begin position="1"/>
        <end position="24"/>
    </location>
</feature>
<evidence type="ECO:0008006" key="4">
    <source>
        <dbReference type="Google" id="ProtNLM"/>
    </source>
</evidence>
<evidence type="ECO:0000313" key="2">
    <source>
        <dbReference type="EMBL" id="KAG2224965.1"/>
    </source>
</evidence>
<comment type="caution">
    <text evidence="2">The sequence shown here is derived from an EMBL/GenBank/DDBJ whole genome shotgun (WGS) entry which is preliminary data.</text>
</comment>
<evidence type="ECO:0000313" key="3">
    <source>
        <dbReference type="Proteomes" id="UP000646827"/>
    </source>
</evidence>
<organism evidence="2 3">
    <name type="scientific">Circinella minor</name>
    <dbReference type="NCBI Taxonomy" id="1195481"/>
    <lineage>
        <taxon>Eukaryota</taxon>
        <taxon>Fungi</taxon>
        <taxon>Fungi incertae sedis</taxon>
        <taxon>Mucoromycota</taxon>
        <taxon>Mucoromycotina</taxon>
        <taxon>Mucoromycetes</taxon>
        <taxon>Mucorales</taxon>
        <taxon>Lichtheimiaceae</taxon>
        <taxon>Circinella</taxon>
    </lineage>
</organism>
<dbReference type="AlphaFoldDB" id="A0A8H7S8U0"/>
<accession>A0A8H7S8U0</accession>
<keyword evidence="3" id="KW-1185">Reference proteome</keyword>
<proteinExistence type="predicted"/>